<dbReference type="AlphaFoldDB" id="A0AAV6VFX5"/>
<organism evidence="3 4">
    <name type="scientific">Oedothorax gibbosus</name>
    <dbReference type="NCBI Taxonomy" id="931172"/>
    <lineage>
        <taxon>Eukaryota</taxon>
        <taxon>Metazoa</taxon>
        <taxon>Ecdysozoa</taxon>
        <taxon>Arthropoda</taxon>
        <taxon>Chelicerata</taxon>
        <taxon>Arachnida</taxon>
        <taxon>Araneae</taxon>
        <taxon>Araneomorphae</taxon>
        <taxon>Entelegynae</taxon>
        <taxon>Araneoidea</taxon>
        <taxon>Linyphiidae</taxon>
        <taxon>Erigoninae</taxon>
        <taxon>Oedothorax</taxon>
    </lineage>
</organism>
<gene>
    <name evidence="3" type="ORF">JTE90_013286</name>
</gene>
<feature type="signal peptide" evidence="2">
    <location>
        <begin position="1"/>
        <end position="24"/>
    </location>
</feature>
<keyword evidence="2" id="KW-0732">Signal</keyword>
<feature type="compositionally biased region" description="Polar residues" evidence="1">
    <location>
        <begin position="458"/>
        <end position="468"/>
    </location>
</feature>
<proteinExistence type="predicted"/>
<feature type="compositionally biased region" description="Polar residues" evidence="1">
    <location>
        <begin position="35"/>
        <end position="44"/>
    </location>
</feature>
<comment type="caution">
    <text evidence="3">The sequence shown here is derived from an EMBL/GenBank/DDBJ whole genome shotgun (WGS) entry which is preliminary data.</text>
</comment>
<feature type="compositionally biased region" description="Low complexity" evidence="1">
    <location>
        <begin position="282"/>
        <end position="294"/>
    </location>
</feature>
<feature type="compositionally biased region" description="Basic and acidic residues" evidence="1">
    <location>
        <begin position="235"/>
        <end position="249"/>
    </location>
</feature>
<feature type="region of interest" description="Disordered" evidence="1">
    <location>
        <begin position="282"/>
        <end position="302"/>
    </location>
</feature>
<feature type="region of interest" description="Disordered" evidence="1">
    <location>
        <begin position="458"/>
        <end position="503"/>
    </location>
</feature>
<keyword evidence="4" id="KW-1185">Reference proteome</keyword>
<feature type="compositionally biased region" description="Low complexity" evidence="1">
    <location>
        <begin position="473"/>
        <end position="486"/>
    </location>
</feature>
<sequence>MIMGGMHFIGLFMVGALIINEGRTQQISYDDENQVPATNIQTTQQPPPAERRMSLEDFFLNRPQQQPEPAAAQQSTVQQILPQFQVQQTDPNSVLLTRDTRFPSQNGGIVSRLLQLRRMLRLRRWARRLSFIPRIVRLGVQSANLRGAASEPLPTILAMNRVGSTYNGEPYDPRDYVFGNKGFEFNNTPSSQEDYSKEQSKQNANGYSREEYPYYDTVNDLPYDVYDNKNTNNYRNEDTTYDNKYRDAKNSNNNDDYQSYEAAKLLQQKLLENLQQQYLNYPQSNQNSNVGSQQIGIFNSNNYPQNHQLEALKQQDNNNNFQQSNQNSNVGSQQIGIINSNNYPQNHQLEALKQQDNNNNYPQNSQREAYQQQNKQVYQNTNQQGLLGNNYEQSQKLPEINQYWKPQETNQYEGANEKDQLQKLREQHLQLQREQQLLLLLRQQQLLLDRERQLQQGGNNYQKPQTESEAVVQSYSQPQQSSYEQSGTHGNGKPLSADGSPTRIGSGGNVIGVGVNVGIKPPAIDVSVSKPVSPGIKPLPPIFNPILPKPVPAPAAQEHLVPLGILPKPLLNLNGRLFFGAEVGKGVNVGR</sequence>
<reference evidence="3 4" key="1">
    <citation type="journal article" date="2022" name="Nat. Ecol. Evol.">
        <title>A masculinizing supergene underlies an exaggerated male reproductive morph in a spider.</title>
        <authorList>
            <person name="Hendrickx F."/>
            <person name="De Corte Z."/>
            <person name="Sonet G."/>
            <person name="Van Belleghem S.M."/>
            <person name="Kostlbacher S."/>
            <person name="Vangestel C."/>
        </authorList>
    </citation>
    <scope>NUCLEOTIDE SEQUENCE [LARGE SCALE GENOMIC DNA]</scope>
    <source>
        <strain evidence="3">W744_W776</strain>
    </source>
</reference>
<evidence type="ECO:0000256" key="2">
    <source>
        <dbReference type="SAM" id="SignalP"/>
    </source>
</evidence>
<feature type="region of interest" description="Disordered" evidence="1">
    <location>
        <begin position="187"/>
        <end position="256"/>
    </location>
</feature>
<name>A0AAV6VFX5_9ARAC</name>
<dbReference type="Proteomes" id="UP000827092">
    <property type="component" value="Unassembled WGS sequence"/>
</dbReference>
<protein>
    <submittedName>
        <fullName evidence="3">Uncharacterized protein</fullName>
    </submittedName>
</protein>
<evidence type="ECO:0000313" key="4">
    <source>
        <dbReference type="Proteomes" id="UP000827092"/>
    </source>
</evidence>
<evidence type="ECO:0000313" key="3">
    <source>
        <dbReference type="EMBL" id="KAG8194538.1"/>
    </source>
</evidence>
<dbReference type="EMBL" id="JAFNEN010000102">
    <property type="protein sequence ID" value="KAG8194538.1"/>
    <property type="molecule type" value="Genomic_DNA"/>
</dbReference>
<feature type="chain" id="PRO_5043406295" evidence="2">
    <location>
        <begin position="25"/>
        <end position="591"/>
    </location>
</feature>
<accession>A0AAV6VFX5</accession>
<evidence type="ECO:0000256" key="1">
    <source>
        <dbReference type="SAM" id="MobiDB-lite"/>
    </source>
</evidence>
<feature type="region of interest" description="Disordered" evidence="1">
    <location>
        <begin position="30"/>
        <end position="50"/>
    </location>
</feature>